<keyword evidence="6" id="KW-1185">Reference proteome</keyword>
<gene>
    <name evidence="5" type="ORF">SAMN04490248_12813</name>
</gene>
<evidence type="ECO:0000313" key="5">
    <source>
        <dbReference type="EMBL" id="SEP13579.1"/>
    </source>
</evidence>
<evidence type="ECO:0000313" key="6">
    <source>
        <dbReference type="Proteomes" id="UP000198893"/>
    </source>
</evidence>
<dbReference type="PANTHER" id="PTHR43785:SF12">
    <property type="entry name" value="TYPE-1 GLUTAMINE SYNTHETASE 2"/>
    <property type="match status" value="1"/>
</dbReference>
<dbReference type="InterPro" id="IPR008146">
    <property type="entry name" value="Gln_synth_cat_dom"/>
</dbReference>
<dbReference type="SMART" id="SM01230">
    <property type="entry name" value="Gln-synt_C"/>
    <property type="match status" value="1"/>
</dbReference>
<evidence type="ECO:0000259" key="4">
    <source>
        <dbReference type="PROSITE" id="PS51987"/>
    </source>
</evidence>
<organism evidence="5 6">
    <name type="scientific">Salinihabitans flavidus</name>
    <dbReference type="NCBI Taxonomy" id="569882"/>
    <lineage>
        <taxon>Bacteria</taxon>
        <taxon>Pseudomonadati</taxon>
        <taxon>Pseudomonadota</taxon>
        <taxon>Alphaproteobacteria</taxon>
        <taxon>Rhodobacterales</taxon>
        <taxon>Roseobacteraceae</taxon>
        <taxon>Salinihabitans</taxon>
    </lineage>
</organism>
<evidence type="ECO:0000256" key="1">
    <source>
        <dbReference type="ARBA" id="ARBA00022598"/>
    </source>
</evidence>
<dbReference type="AlphaFoldDB" id="A0A1H8VDW4"/>
<dbReference type="Proteomes" id="UP000198893">
    <property type="component" value="Unassembled WGS sequence"/>
</dbReference>
<dbReference type="RefSeq" id="WP_093120154.1">
    <property type="nucleotide sequence ID" value="NZ_FODS01000028.1"/>
</dbReference>
<dbReference type="EMBL" id="FODS01000028">
    <property type="protein sequence ID" value="SEP13579.1"/>
    <property type="molecule type" value="Genomic_DNA"/>
</dbReference>
<keyword evidence="1" id="KW-0436">Ligase</keyword>
<feature type="domain" description="GS catalytic" evidence="4">
    <location>
        <begin position="103"/>
        <end position="438"/>
    </location>
</feature>
<proteinExistence type="inferred from homology"/>
<dbReference type="STRING" id="569882.SAMN04490248_12813"/>
<dbReference type="OrthoDB" id="9807095at2"/>
<dbReference type="Pfam" id="PF00120">
    <property type="entry name" value="Gln-synt_C"/>
    <property type="match status" value="1"/>
</dbReference>
<sequence length="438" mass="47719">MTNALKASLDSFGAEVVHVGQFDYASVFRERRLRKEQFLHWSKDARFANVLAYWDSTDELFGGTSYYTETLEIDAESMRRNPSEPNAVSVIAELSGEARELMPRQVLRVQIERAERLGYKVDGAFEFELIVLDEDANSVREKEFEGLGKFAADNKCWSGSTANAHAGFIAGLEAEILDHDISLYGLGVELGPGCLEATLGATEGLRAADDAAFLRMAARSFARQQGKTISFMPYIGADYPGIGGHCTLSLKDKTTGGNLFSNPQGTTSKLARQFIAGMMEVVPDAFAMCTSSVNGYRRLAPGSWAPKSLTWAEYPFTVAVRSVPSKESRARLEFRVPPADCNPYLTMALMLGAGLDGIERDLPVPAPAEAAGPDFVPEGAQRFPRDLAEAADRLAGSDHAQRIFGEPFTRNFAAACRAEHASLAKAVSAQERGRYLEG</sequence>
<accession>A0A1H8VDW4</accession>
<evidence type="ECO:0000256" key="2">
    <source>
        <dbReference type="PROSITE-ProRule" id="PRU01331"/>
    </source>
</evidence>
<evidence type="ECO:0000256" key="3">
    <source>
        <dbReference type="RuleBase" id="RU000384"/>
    </source>
</evidence>
<comment type="similarity">
    <text evidence="2 3">Belongs to the glutamine synthetase family.</text>
</comment>
<name>A0A1H8VDW4_9RHOB</name>
<dbReference type="GO" id="GO:0004356">
    <property type="term" value="F:glutamine synthetase activity"/>
    <property type="evidence" value="ECO:0007669"/>
    <property type="project" value="InterPro"/>
</dbReference>
<reference evidence="5 6" key="1">
    <citation type="submission" date="2016-10" db="EMBL/GenBank/DDBJ databases">
        <authorList>
            <person name="de Groot N.N."/>
        </authorList>
    </citation>
    <scope>NUCLEOTIDE SEQUENCE [LARGE SCALE GENOMIC DNA]</scope>
    <source>
        <strain evidence="5 6">DSM 27842</strain>
    </source>
</reference>
<dbReference type="PANTHER" id="PTHR43785">
    <property type="entry name" value="GAMMA-GLUTAMYLPUTRESCINE SYNTHETASE"/>
    <property type="match status" value="1"/>
</dbReference>
<protein>
    <submittedName>
        <fullName evidence="5">Glutamine synthetase</fullName>
    </submittedName>
</protein>
<dbReference type="PROSITE" id="PS51987">
    <property type="entry name" value="GS_CATALYTIC"/>
    <property type="match status" value="1"/>
</dbReference>
<dbReference type="Gene3D" id="3.30.590.10">
    <property type="entry name" value="Glutamine synthetase/guanido kinase, catalytic domain"/>
    <property type="match status" value="1"/>
</dbReference>
<dbReference type="InterPro" id="IPR014746">
    <property type="entry name" value="Gln_synth/guanido_kin_cat_dom"/>
</dbReference>
<dbReference type="SUPFAM" id="SSF55931">
    <property type="entry name" value="Glutamine synthetase/guanido kinase"/>
    <property type="match status" value="1"/>
</dbReference>